<reference evidence="2 4" key="1">
    <citation type="submission" date="2023-07" db="EMBL/GenBank/DDBJ databases">
        <authorList>
            <person name="Peeters C."/>
        </authorList>
    </citation>
    <scope>NUCLEOTIDE SEQUENCE</scope>
    <source>
        <strain evidence="1 4">LMG 18095</strain>
        <strain evidence="2">R-77560</strain>
    </source>
</reference>
<evidence type="ECO:0000313" key="3">
    <source>
        <dbReference type="Proteomes" id="UP001189756"/>
    </source>
</evidence>
<dbReference type="EMBL" id="CATZAR010000002">
    <property type="protein sequence ID" value="CAJ0785348.1"/>
    <property type="molecule type" value="Genomic_DNA"/>
</dbReference>
<dbReference type="AlphaFoldDB" id="A0AAD2BQX5"/>
<dbReference type="EMBL" id="CATZAZ010000009">
    <property type="protein sequence ID" value="CAJ0801676.1"/>
    <property type="molecule type" value="Genomic_DNA"/>
</dbReference>
<dbReference type="Proteomes" id="UP001189756">
    <property type="component" value="Unassembled WGS sequence"/>
</dbReference>
<protein>
    <recommendedName>
        <fullName evidence="5">Esterase</fullName>
    </recommendedName>
</protein>
<name>A0AAD2BQX5_9RALS</name>
<dbReference type="SUPFAM" id="SSF53474">
    <property type="entry name" value="alpha/beta-Hydrolases"/>
    <property type="match status" value="1"/>
</dbReference>
<dbReference type="GO" id="GO:0016787">
    <property type="term" value="F:hydrolase activity"/>
    <property type="evidence" value="ECO:0007669"/>
    <property type="project" value="InterPro"/>
</dbReference>
<evidence type="ECO:0000313" key="1">
    <source>
        <dbReference type="EMBL" id="CAJ0785348.1"/>
    </source>
</evidence>
<accession>A0AAD2BQX5</accession>
<dbReference type="InterPro" id="IPR010662">
    <property type="entry name" value="RBBP9/YdeN"/>
</dbReference>
<sequence length="224" mass="24396">MARSAPATASDAPAWQWPADAVILTVPGLHGSGPGHWQTRWEQRFPAWRRVVQTDWSTPDLPRWSARVGEAVHAAVAERAPTRSRRPVILVAHSFGCLASLHWAAQTKEAVAAVLLVAPADPDKFGVRDLLPARALPFPATLVASRNDPWMPQGNAIDWSARWGAEFIDAGEAGHINADSNLGEWEAGLVLLDRLIGRASAQDTTRDGADWQAQWDVLPSTPYI</sequence>
<keyword evidence="4" id="KW-1185">Reference proteome</keyword>
<gene>
    <name evidence="1" type="ORF">LMG18095_01304</name>
    <name evidence="2" type="ORF">R77560_03635</name>
</gene>
<evidence type="ECO:0000313" key="4">
    <source>
        <dbReference type="Proteomes" id="UP001189773"/>
    </source>
</evidence>
<dbReference type="InterPro" id="IPR029058">
    <property type="entry name" value="AB_hydrolase_fold"/>
</dbReference>
<dbReference type="Gene3D" id="3.40.50.1820">
    <property type="entry name" value="alpha/beta hydrolase"/>
    <property type="match status" value="1"/>
</dbReference>
<evidence type="ECO:0008006" key="5">
    <source>
        <dbReference type="Google" id="ProtNLM"/>
    </source>
</evidence>
<organism evidence="2 3">
    <name type="scientific">Ralstonia thomasii</name>
    <dbReference type="NCBI Taxonomy" id="3058596"/>
    <lineage>
        <taxon>Bacteria</taxon>
        <taxon>Pseudomonadati</taxon>
        <taxon>Pseudomonadota</taxon>
        <taxon>Betaproteobacteria</taxon>
        <taxon>Burkholderiales</taxon>
        <taxon>Burkholderiaceae</taxon>
        <taxon>Ralstonia</taxon>
    </lineage>
</organism>
<comment type="caution">
    <text evidence="2">The sequence shown here is derived from an EMBL/GenBank/DDBJ whole genome shotgun (WGS) entry which is preliminary data.</text>
</comment>
<proteinExistence type="predicted"/>
<dbReference type="Proteomes" id="UP001189773">
    <property type="component" value="Unassembled WGS sequence"/>
</dbReference>
<dbReference type="Pfam" id="PF06821">
    <property type="entry name" value="Ser_hydrolase"/>
    <property type="match status" value="1"/>
</dbReference>
<evidence type="ECO:0000313" key="2">
    <source>
        <dbReference type="EMBL" id="CAJ0801676.1"/>
    </source>
</evidence>
<dbReference type="RefSeq" id="WP_004626560.1">
    <property type="nucleotide sequence ID" value="NZ_CATWDO010000002.1"/>
</dbReference>